<evidence type="ECO:0000256" key="4">
    <source>
        <dbReference type="ARBA" id="ARBA00004496"/>
    </source>
</evidence>
<dbReference type="CDD" id="cd07182">
    <property type="entry name" value="RNase_HII_bacteria_HII_like"/>
    <property type="match status" value="1"/>
</dbReference>
<dbReference type="SUPFAM" id="SSF53098">
    <property type="entry name" value="Ribonuclease H-like"/>
    <property type="match status" value="1"/>
</dbReference>
<dbReference type="Pfam" id="PF01351">
    <property type="entry name" value="RNase_HII"/>
    <property type="match status" value="1"/>
</dbReference>
<dbReference type="InterPro" id="IPR001352">
    <property type="entry name" value="RNase_HII/HIII"/>
</dbReference>
<dbReference type="EC" id="3.1.26.4" evidence="6"/>
<dbReference type="AlphaFoldDB" id="A0A0F9VFR5"/>
<gene>
    <name evidence="15" type="ORF">LCGC14_0147490</name>
</gene>
<dbReference type="GO" id="GO:0043137">
    <property type="term" value="P:DNA replication, removal of RNA primer"/>
    <property type="evidence" value="ECO:0007669"/>
    <property type="project" value="TreeGrafter"/>
</dbReference>
<evidence type="ECO:0000256" key="1">
    <source>
        <dbReference type="ARBA" id="ARBA00000077"/>
    </source>
</evidence>
<reference evidence="15" key="1">
    <citation type="journal article" date="2015" name="Nature">
        <title>Complex archaea that bridge the gap between prokaryotes and eukaryotes.</title>
        <authorList>
            <person name="Spang A."/>
            <person name="Saw J.H."/>
            <person name="Jorgensen S.L."/>
            <person name="Zaremba-Niedzwiedzka K."/>
            <person name="Martijn J."/>
            <person name="Lind A.E."/>
            <person name="van Eijk R."/>
            <person name="Schleper C."/>
            <person name="Guy L."/>
            <person name="Ettema T.J."/>
        </authorList>
    </citation>
    <scope>NUCLEOTIDE SEQUENCE</scope>
</reference>
<dbReference type="InterPro" id="IPR024567">
    <property type="entry name" value="RNase_HII/HIII_dom"/>
</dbReference>
<organism evidence="15">
    <name type="scientific">marine sediment metagenome</name>
    <dbReference type="NCBI Taxonomy" id="412755"/>
    <lineage>
        <taxon>unclassified sequences</taxon>
        <taxon>metagenomes</taxon>
        <taxon>ecological metagenomes</taxon>
    </lineage>
</organism>
<evidence type="ECO:0000259" key="14">
    <source>
        <dbReference type="PROSITE" id="PS51975"/>
    </source>
</evidence>
<evidence type="ECO:0000256" key="8">
    <source>
        <dbReference type="ARBA" id="ARBA00022490"/>
    </source>
</evidence>
<accession>A0A0F9VFR5</accession>
<comment type="subcellular location">
    <subcellularLocation>
        <location evidence="4">Cytoplasm</location>
    </subcellularLocation>
</comment>
<comment type="similarity">
    <text evidence="5">Belongs to the RNase HII family.</text>
</comment>
<name>A0A0F9VFR5_9ZZZZ</name>
<evidence type="ECO:0000313" key="15">
    <source>
        <dbReference type="EMBL" id="KKN98637.1"/>
    </source>
</evidence>
<dbReference type="InterPro" id="IPR036397">
    <property type="entry name" value="RNaseH_sf"/>
</dbReference>
<feature type="domain" description="RNase H type-2" evidence="14">
    <location>
        <begin position="1"/>
        <end position="193"/>
    </location>
</feature>
<evidence type="ECO:0000256" key="3">
    <source>
        <dbReference type="ARBA" id="ARBA00001946"/>
    </source>
</evidence>
<keyword evidence="13" id="KW-0464">Manganese</keyword>
<dbReference type="GO" id="GO:0004523">
    <property type="term" value="F:RNA-DNA hybrid ribonuclease activity"/>
    <property type="evidence" value="ECO:0007669"/>
    <property type="project" value="UniProtKB-EC"/>
</dbReference>
<evidence type="ECO:0000256" key="10">
    <source>
        <dbReference type="ARBA" id="ARBA00022723"/>
    </source>
</evidence>
<evidence type="ECO:0000256" key="6">
    <source>
        <dbReference type="ARBA" id="ARBA00012180"/>
    </source>
</evidence>
<evidence type="ECO:0000256" key="5">
    <source>
        <dbReference type="ARBA" id="ARBA00007383"/>
    </source>
</evidence>
<keyword evidence="10" id="KW-0479">Metal-binding</keyword>
<dbReference type="Gene3D" id="3.30.420.10">
    <property type="entry name" value="Ribonuclease H-like superfamily/Ribonuclease H"/>
    <property type="match status" value="1"/>
</dbReference>
<dbReference type="PROSITE" id="PS51975">
    <property type="entry name" value="RNASE_H_2"/>
    <property type="match status" value="1"/>
</dbReference>
<dbReference type="InterPro" id="IPR022898">
    <property type="entry name" value="RNase_HII"/>
</dbReference>
<protein>
    <recommendedName>
        <fullName evidence="7">Ribonuclease HII</fullName>
        <ecNumber evidence="6">3.1.26.4</ecNumber>
    </recommendedName>
</protein>
<comment type="cofactor">
    <cofactor evidence="2">
        <name>Mn(2+)</name>
        <dbReference type="ChEBI" id="CHEBI:29035"/>
    </cofactor>
</comment>
<evidence type="ECO:0000256" key="13">
    <source>
        <dbReference type="ARBA" id="ARBA00023211"/>
    </source>
</evidence>
<dbReference type="EMBL" id="LAZR01000051">
    <property type="protein sequence ID" value="KKN98637.1"/>
    <property type="molecule type" value="Genomic_DNA"/>
</dbReference>
<evidence type="ECO:0000256" key="11">
    <source>
        <dbReference type="ARBA" id="ARBA00022759"/>
    </source>
</evidence>
<evidence type="ECO:0000256" key="7">
    <source>
        <dbReference type="ARBA" id="ARBA00019179"/>
    </source>
</evidence>
<keyword evidence="8" id="KW-0963">Cytoplasm</keyword>
<keyword evidence="11" id="KW-0255">Endonuclease</keyword>
<dbReference type="GO" id="GO:0006298">
    <property type="term" value="P:mismatch repair"/>
    <property type="evidence" value="ECO:0007669"/>
    <property type="project" value="TreeGrafter"/>
</dbReference>
<dbReference type="InterPro" id="IPR012337">
    <property type="entry name" value="RNaseH-like_sf"/>
</dbReference>
<dbReference type="GO" id="GO:0046872">
    <property type="term" value="F:metal ion binding"/>
    <property type="evidence" value="ECO:0007669"/>
    <property type="project" value="UniProtKB-KW"/>
</dbReference>
<dbReference type="GO" id="GO:0003723">
    <property type="term" value="F:RNA binding"/>
    <property type="evidence" value="ECO:0007669"/>
    <property type="project" value="InterPro"/>
</dbReference>
<comment type="caution">
    <text evidence="15">The sequence shown here is derived from an EMBL/GenBank/DDBJ whole genome shotgun (WGS) entry which is preliminary data.</text>
</comment>
<dbReference type="PANTHER" id="PTHR10954">
    <property type="entry name" value="RIBONUCLEASE H2 SUBUNIT A"/>
    <property type="match status" value="1"/>
</dbReference>
<proteinExistence type="inferred from homology"/>
<dbReference type="GO" id="GO:0032299">
    <property type="term" value="C:ribonuclease H2 complex"/>
    <property type="evidence" value="ECO:0007669"/>
    <property type="project" value="TreeGrafter"/>
</dbReference>
<comment type="catalytic activity">
    <reaction evidence="1">
        <text>Endonucleolytic cleavage to 5'-phosphomonoester.</text>
        <dbReference type="EC" id="3.1.26.4"/>
    </reaction>
</comment>
<dbReference type="PANTHER" id="PTHR10954:SF18">
    <property type="entry name" value="RIBONUCLEASE HII"/>
    <property type="match status" value="1"/>
</dbReference>
<comment type="cofactor">
    <cofactor evidence="3">
        <name>Mg(2+)</name>
        <dbReference type="ChEBI" id="CHEBI:18420"/>
    </cofactor>
</comment>
<sequence length="193" mass="21495">MIVAGIDEVGYGSWAGPVTVACVSIEGELYEVGPLEDVRDSKKLSKPKIKKLARVISAKADYLGLGWSFPNEINLIGLKAATIRAVNRAILNCNIPVDLAIMDGSYRKDWHLKAKEVEWVVKGDSKIFSIACASIVAKAERDLYMENLIHSEYPQYGFYNHVGYGTKRHQEALEDHGFIKGLHRVNNGTKKYV</sequence>
<evidence type="ECO:0000256" key="2">
    <source>
        <dbReference type="ARBA" id="ARBA00001936"/>
    </source>
</evidence>
<evidence type="ECO:0000256" key="9">
    <source>
        <dbReference type="ARBA" id="ARBA00022722"/>
    </source>
</evidence>
<dbReference type="GO" id="GO:0005737">
    <property type="term" value="C:cytoplasm"/>
    <property type="evidence" value="ECO:0007669"/>
    <property type="project" value="UniProtKB-SubCell"/>
</dbReference>
<keyword evidence="12" id="KW-0378">Hydrolase</keyword>
<keyword evidence="9" id="KW-0540">Nuclease</keyword>
<evidence type="ECO:0000256" key="12">
    <source>
        <dbReference type="ARBA" id="ARBA00022801"/>
    </source>
</evidence>